<keyword evidence="2" id="KW-1185">Reference proteome</keyword>
<protein>
    <submittedName>
        <fullName evidence="1">Uncharacterized protein</fullName>
    </submittedName>
</protein>
<dbReference type="AlphaFoldDB" id="A0A2L2SPJ4"/>
<evidence type="ECO:0000313" key="2">
    <source>
        <dbReference type="Proteomes" id="UP000245910"/>
    </source>
</evidence>
<sequence>MIIYAASMVDAENDVGIRQQLIDNITSNMKVTQALTRRLVRFGFHELNGEVGGVSGPSEAFYLSELSPFRRAYDDTRASLAGSLGSSSYDITQDVSSVDWNQHVNQLLDSSIVSAAAAPVDDHVSSMGDYTQAMFNVSQEITWDLFSLPDWVFQQEDIYFGA</sequence>
<dbReference type="EMBL" id="LN649232">
    <property type="protein sequence ID" value="CEI38431.1"/>
    <property type="molecule type" value="Genomic_DNA"/>
</dbReference>
<accession>A0A2L2SPJ4</accession>
<name>A0A2L2SPJ4_9HYPO</name>
<dbReference type="Proteomes" id="UP000245910">
    <property type="component" value="Chromosome IIII"/>
</dbReference>
<proteinExistence type="predicted"/>
<organism evidence="1 2">
    <name type="scientific">Fusarium venenatum</name>
    <dbReference type="NCBI Taxonomy" id="56646"/>
    <lineage>
        <taxon>Eukaryota</taxon>
        <taxon>Fungi</taxon>
        <taxon>Dikarya</taxon>
        <taxon>Ascomycota</taxon>
        <taxon>Pezizomycotina</taxon>
        <taxon>Sordariomycetes</taxon>
        <taxon>Hypocreomycetidae</taxon>
        <taxon>Hypocreales</taxon>
        <taxon>Nectriaceae</taxon>
        <taxon>Fusarium</taxon>
    </lineage>
</organism>
<reference evidence="2" key="1">
    <citation type="submission" date="2014-10" db="EMBL/GenBank/DDBJ databases">
        <authorList>
            <person name="King R."/>
        </authorList>
    </citation>
    <scope>NUCLEOTIDE SEQUENCE [LARGE SCALE GENOMIC DNA]</scope>
    <source>
        <strain evidence="2">A3/5</strain>
    </source>
</reference>
<evidence type="ECO:0000313" key="1">
    <source>
        <dbReference type="EMBL" id="CEI38431.1"/>
    </source>
</evidence>
<dbReference type="STRING" id="56646.A0A2L2SPJ4"/>